<feature type="domain" description="Protein TsetseEP" evidence="2">
    <location>
        <begin position="112"/>
        <end position="220"/>
    </location>
</feature>
<dbReference type="Pfam" id="PF05267">
    <property type="entry name" value="DUF725"/>
    <property type="match status" value="1"/>
</dbReference>
<dbReference type="EMBL" id="LR899014">
    <property type="protein sequence ID" value="CAD7091787.1"/>
    <property type="molecule type" value="Genomic_DNA"/>
</dbReference>
<sequence>MKFSAFIVICPLILNISAFKHKKNVGLKFSVSDDVTTLKQKIQTFTVTSMQTTLSILNDLQDKSDNTFNGIKTDTLERANNILANLDEHFRKYFELYTHHKDLPACSFEPYGDLKQSLELFRANIVECRNSALDDILLIKQEIEMNTLELKNGVKLVVERMNQCAHPWKEEESIKCAKRLSHQIWKTINDIQKISRKALENIVNRIKAIIKGYNNCTSQTVRQAHQKELQFIGSMEACVDGNILSEIQQN</sequence>
<gene>
    <name evidence="3" type="ORF">HERILL_LOCUS14187</name>
</gene>
<protein>
    <recommendedName>
        <fullName evidence="2">Protein TsetseEP domain-containing protein</fullName>
    </recommendedName>
</protein>
<feature type="chain" id="PRO_5030521890" description="Protein TsetseEP domain-containing protein" evidence="1">
    <location>
        <begin position="19"/>
        <end position="250"/>
    </location>
</feature>
<dbReference type="InParanoid" id="A0A7R8Z3C0"/>
<keyword evidence="4" id="KW-1185">Reference proteome</keyword>
<proteinExistence type="predicted"/>
<evidence type="ECO:0000259" key="2">
    <source>
        <dbReference type="Pfam" id="PF05267"/>
    </source>
</evidence>
<organism evidence="3 4">
    <name type="scientific">Hermetia illucens</name>
    <name type="common">Black soldier fly</name>
    <dbReference type="NCBI Taxonomy" id="343691"/>
    <lineage>
        <taxon>Eukaryota</taxon>
        <taxon>Metazoa</taxon>
        <taxon>Ecdysozoa</taxon>
        <taxon>Arthropoda</taxon>
        <taxon>Hexapoda</taxon>
        <taxon>Insecta</taxon>
        <taxon>Pterygota</taxon>
        <taxon>Neoptera</taxon>
        <taxon>Endopterygota</taxon>
        <taxon>Diptera</taxon>
        <taxon>Brachycera</taxon>
        <taxon>Stratiomyomorpha</taxon>
        <taxon>Stratiomyidae</taxon>
        <taxon>Hermetiinae</taxon>
        <taxon>Hermetia</taxon>
    </lineage>
</organism>
<evidence type="ECO:0000256" key="1">
    <source>
        <dbReference type="SAM" id="SignalP"/>
    </source>
</evidence>
<keyword evidence="1" id="KW-0732">Signal</keyword>
<name>A0A7R8Z3C0_HERIL</name>
<dbReference type="InterPro" id="IPR007931">
    <property type="entry name" value="TsetseEP"/>
</dbReference>
<evidence type="ECO:0000313" key="4">
    <source>
        <dbReference type="Proteomes" id="UP000594454"/>
    </source>
</evidence>
<dbReference type="Proteomes" id="UP000594454">
    <property type="component" value="Chromosome 6"/>
</dbReference>
<feature type="signal peptide" evidence="1">
    <location>
        <begin position="1"/>
        <end position="18"/>
    </location>
</feature>
<reference evidence="3 4" key="1">
    <citation type="submission" date="2020-11" db="EMBL/GenBank/DDBJ databases">
        <authorList>
            <person name="Wallbank WR R."/>
            <person name="Pardo Diaz C."/>
            <person name="Kozak K."/>
            <person name="Martin S."/>
            <person name="Jiggins C."/>
            <person name="Moest M."/>
            <person name="Warren A I."/>
            <person name="Generalovic N T."/>
            <person name="Byers J.R.P. K."/>
            <person name="Montejo-Kovacevich G."/>
            <person name="Yen C E."/>
        </authorList>
    </citation>
    <scope>NUCLEOTIDE SEQUENCE [LARGE SCALE GENOMIC DNA]</scope>
</reference>
<dbReference type="AlphaFoldDB" id="A0A7R8Z3C0"/>
<evidence type="ECO:0000313" key="3">
    <source>
        <dbReference type="EMBL" id="CAD7091787.1"/>
    </source>
</evidence>
<accession>A0A7R8Z3C0</accession>